<dbReference type="PANTHER" id="PTHR45695:SF35">
    <property type="entry name" value="GALANIN RECEPTOR TYPE 2-LIKE ISOFORM X2"/>
    <property type="match status" value="1"/>
</dbReference>
<evidence type="ECO:0000256" key="9">
    <source>
        <dbReference type="SAM" id="Phobius"/>
    </source>
</evidence>
<dbReference type="AlphaFoldDB" id="A0A9N7W2I0"/>
<name>A0A9N7W2I0_PLEPL</name>
<feature type="transmembrane region" description="Helical" evidence="9">
    <location>
        <begin position="51"/>
        <end position="74"/>
    </location>
</feature>
<feature type="transmembrane region" description="Helical" evidence="9">
    <location>
        <begin position="240"/>
        <end position="266"/>
    </location>
</feature>
<feature type="transmembrane region" description="Helical" evidence="9">
    <location>
        <begin position="86"/>
        <end position="107"/>
    </location>
</feature>
<dbReference type="Gene3D" id="1.20.1070.10">
    <property type="entry name" value="Rhodopsin 7-helix transmembrane proteins"/>
    <property type="match status" value="2"/>
</dbReference>
<dbReference type="InterPro" id="IPR000276">
    <property type="entry name" value="GPCR_Rhodpsn"/>
</dbReference>
<feature type="transmembrane region" description="Helical" evidence="9">
    <location>
        <begin position="119"/>
        <end position="136"/>
    </location>
</feature>
<dbReference type="PANTHER" id="PTHR45695">
    <property type="entry name" value="LEUCOKININ RECEPTOR-RELATED"/>
    <property type="match status" value="1"/>
</dbReference>
<dbReference type="Pfam" id="PF00001">
    <property type="entry name" value="7tm_1"/>
    <property type="match status" value="2"/>
</dbReference>
<dbReference type="PROSITE" id="PS50262">
    <property type="entry name" value="G_PROTEIN_RECEP_F1_2"/>
    <property type="match status" value="1"/>
</dbReference>
<keyword evidence="6" id="KW-1015">Disulfide bond</keyword>
<dbReference type="PRINTS" id="PR00663">
    <property type="entry name" value="GALANINR"/>
</dbReference>
<evidence type="ECO:0000256" key="4">
    <source>
        <dbReference type="ARBA" id="ARBA00023040"/>
    </source>
</evidence>
<dbReference type="InterPro" id="IPR017452">
    <property type="entry name" value="GPCR_Rhodpsn_7TM"/>
</dbReference>
<dbReference type="SUPFAM" id="SSF81321">
    <property type="entry name" value="Family A G protein-coupled receptor-like"/>
    <property type="match status" value="2"/>
</dbReference>
<evidence type="ECO:0000313" key="12">
    <source>
        <dbReference type="Proteomes" id="UP001153269"/>
    </source>
</evidence>
<dbReference type="PRINTS" id="PR00237">
    <property type="entry name" value="GPCRRHODOPSN"/>
</dbReference>
<gene>
    <name evidence="11" type="ORF">PLEPLA_LOCUS47565</name>
</gene>
<evidence type="ECO:0000256" key="1">
    <source>
        <dbReference type="ARBA" id="ARBA00004141"/>
    </source>
</evidence>
<evidence type="ECO:0000256" key="5">
    <source>
        <dbReference type="ARBA" id="ARBA00023136"/>
    </source>
</evidence>
<evidence type="ECO:0000259" key="10">
    <source>
        <dbReference type="PROSITE" id="PS50262"/>
    </source>
</evidence>
<keyword evidence="12" id="KW-1185">Reference proteome</keyword>
<evidence type="ECO:0000256" key="6">
    <source>
        <dbReference type="ARBA" id="ARBA00023157"/>
    </source>
</evidence>
<accession>A0A9N7W2I0</accession>
<keyword evidence="3 9" id="KW-1133">Transmembrane helix</keyword>
<protein>
    <recommendedName>
        <fullName evidence="10">G-protein coupled receptors family 1 profile domain-containing protein</fullName>
    </recommendedName>
</protein>
<evidence type="ECO:0000313" key="11">
    <source>
        <dbReference type="EMBL" id="CAB1459728.1"/>
    </source>
</evidence>
<keyword evidence="7" id="KW-0675">Receptor</keyword>
<evidence type="ECO:0000256" key="2">
    <source>
        <dbReference type="ARBA" id="ARBA00022692"/>
    </source>
</evidence>
<comment type="caution">
    <text evidence="11">The sequence shown here is derived from an EMBL/GenBank/DDBJ whole genome shotgun (WGS) entry which is preliminary data.</text>
</comment>
<evidence type="ECO:0000256" key="8">
    <source>
        <dbReference type="ARBA" id="ARBA00023224"/>
    </source>
</evidence>
<dbReference type="GO" id="GO:0004930">
    <property type="term" value="F:G protein-coupled receptor activity"/>
    <property type="evidence" value="ECO:0007669"/>
    <property type="project" value="UniProtKB-KW"/>
</dbReference>
<dbReference type="EMBL" id="CADEAL010004445">
    <property type="protein sequence ID" value="CAB1459728.1"/>
    <property type="molecule type" value="Genomic_DNA"/>
</dbReference>
<sequence length="342" mass="38677">MKMNSSSWRTESLLVSSGFSLLFVLGTAGNSLVLAVLCGSGTMNTTNLFILNLGLADLGFIVLCVPFQATVYTLDQWLFGPVLCRLVHFFIFLTMHASIFTLAALHVSTSSHDSFLSDLLHLLLLQVFGHLLPSQLQRDENPQERPGLHLPDLGRVTGFLGPYLSYYSQLELGGTVVCIPAWEATPRLVMDVCTFLFGYLVPVLVLSLTYARTVRHLWTSVEPVKDVSESRRSKRKVTKMILIVTALFCLCWLPHHLIILCMWSGRFPLNQTTYVLRILSHLVSYTNSCLNPIVYALVSKHFRKGFRKVFICRKQRRSRRRESNKVHVVQVVDTVCRVETSN</sequence>
<feature type="transmembrane region" description="Helical" evidence="9">
    <location>
        <begin position="278"/>
        <end position="298"/>
    </location>
</feature>
<evidence type="ECO:0000256" key="7">
    <source>
        <dbReference type="ARBA" id="ARBA00023170"/>
    </source>
</evidence>
<proteinExistence type="predicted"/>
<keyword evidence="2 9" id="KW-0812">Transmembrane</keyword>
<keyword evidence="5 9" id="KW-0472">Membrane</keyword>
<comment type="subcellular location">
    <subcellularLocation>
        <location evidence="1">Membrane</location>
        <topology evidence="1">Multi-pass membrane protein</topology>
    </subcellularLocation>
</comment>
<feature type="domain" description="G-protein coupled receptors family 1 profile" evidence="10">
    <location>
        <begin position="29"/>
        <end position="295"/>
    </location>
</feature>
<reference evidence="11" key="1">
    <citation type="submission" date="2020-03" db="EMBL/GenBank/DDBJ databases">
        <authorList>
            <person name="Weist P."/>
        </authorList>
    </citation>
    <scope>NUCLEOTIDE SEQUENCE</scope>
</reference>
<dbReference type="Proteomes" id="UP001153269">
    <property type="component" value="Unassembled WGS sequence"/>
</dbReference>
<dbReference type="GO" id="GO:0005886">
    <property type="term" value="C:plasma membrane"/>
    <property type="evidence" value="ECO:0007669"/>
    <property type="project" value="TreeGrafter"/>
</dbReference>
<keyword evidence="4" id="KW-0297">G-protein coupled receptor</keyword>
<organism evidence="11 12">
    <name type="scientific">Pleuronectes platessa</name>
    <name type="common">European plaice</name>
    <dbReference type="NCBI Taxonomy" id="8262"/>
    <lineage>
        <taxon>Eukaryota</taxon>
        <taxon>Metazoa</taxon>
        <taxon>Chordata</taxon>
        <taxon>Craniata</taxon>
        <taxon>Vertebrata</taxon>
        <taxon>Euteleostomi</taxon>
        <taxon>Actinopterygii</taxon>
        <taxon>Neopterygii</taxon>
        <taxon>Teleostei</taxon>
        <taxon>Neoteleostei</taxon>
        <taxon>Acanthomorphata</taxon>
        <taxon>Carangaria</taxon>
        <taxon>Pleuronectiformes</taxon>
        <taxon>Pleuronectoidei</taxon>
        <taxon>Pleuronectidae</taxon>
        <taxon>Pleuronectes</taxon>
    </lineage>
</organism>
<evidence type="ECO:0000256" key="3">
    <source>
        <dbReference type="ARBA" id="ARBA00022989"/>
    </source>
</evidence>
<feature type="transmembrane region" description="Helical" evidence="9">
    <location>
        <begin position="188"/>
        <end position="211"/>
    </location>
</feature>
<keyword evidence="8" id="KW-0807">Transducer</keyword>
<dbReference type="InterPro" id="IPR000405">
    <property type="entry name" value="Galanin_rcpt"/>
</dbReference>